<dbReference type="Pfam" id="PF01073">
    <property type="entry name" value="3Beta_HSD"/>
    <property type="match status" value="1"/>
</dbReference>
<comment type="caution">
    <text evidence="4">The sequence shown here is derived from an EMBL/GenBank/DDBJ whole genome shotgun (WGS) entry which is preliminary data.</text>
</comment>
<dbReference type="PANTHER" id="PTHR43245:SF51">
    <property type="entry name" value="SHORT CHAIN DEHYDROGENASE_REDUCTASE FAMILY 42E, MEMBER 2"/>
    <property type="match status" value="1"/>
</dbReference>
<evidence type="ECO:0000259" key="3">
    <source>
        <dbReference type="Pfam" id="PF01073"/>
    </source>
</evidence>
<proteinExistence type="inferred from homology"/>
<organism evidence="4 5">
    <name type="scientific">Xylella fastidiosa subsp. multiplex</name>
    <dbReference type="NCBI Taxonomy" id="644357"/>
    <lineage>
        <taxon>Bacteria</taxon>
        <taxon>Pseudomonadati</taxon>
        <taxon>Pseudomonadota</taxon>
        <taxon>Gammaproteobacteria</taxon>
        <taxon>Lysobacterales</taxon>
        <taxon>Lysobacteraceae</taxon>
        <taxon>Xylella</taxon>
    </lineage>
</organism>
<reference evidence="4" key="1">
    <citation type="submission" date="2019-05" db="EMBL/GenBank/DDBJ databases">
        <authorList>
            <person name="Castillo A."/>
            <person name="Giampetruzzi A."/>
            <person name="Landa B."/>
            <person name="Saponari M."/>
            <person name="Almeida R.P.P."/>
            <person name="Moralejo E."/>
            <person name="Marco-Noales E."/>
            <person name="Velasco-Amo M.P."/>
            <person name="Roman-Ecija M."/>
            <person name="Navarro I."/>
            <person name="Monterde A."/>
            <person name="Barbe S."/>
        </authorList>
    </citation>
    <scope>NUCLEOTIDE SEQUENCE</scope>
    <source>
        <strain evidence="4">XYL1981</strain>
    </source>
</reference>
<dbReference type="GO" id="GO:0016616">
    <property type="term" value="F:oxidoreductase activity, acting on the CH-OH group of donors, NAD or NADP as acceptor"/>
    <property type="evidence" value="ECO:0007669"/>
    <property type="project" value="InterPro"/>
</dbReference>
<keyword evidence="2" id="KW-0560">Oxidoreductase</keyword>
<dbReference type="InterPro" id="IPR036291">
    <property type="entry name" value="NAD(P)-bd_dom_sf"/>
</dbReference>
<dbReference type="RefSeq" id="WP_154162023.1">
    <property type="nucleotide sequence ID" value="NZ_VDCJ01000170.1"/>
</dbReference>
<feature type="non-terminal residue" evidence="4">
    <location>
        <position position="91"/>
    </location>
</feature>
<comment type="similarity">
    <text evidence="1">Belongs to the 3-beta-HSD family.</text>
</comment>
<evidence type="ECO:0000313" key="5">
    <source>
        <dbReference type="Proteomes" id="UP000474061"/>
    </source>
</evidence>
<feature type="non-terminal residue" evidence="4">
    <location>
        <position position="1"/>
    </location>
</feature>
<dbReference type="PANTHER" id="PTHR43245">
    <property type="entry name" value="BIFUNCTIONAL POLYMYXIN RESISTANCE PROTEIN ARNA"/>
    <property type="match status" value="1"/>
</dbReference>
<sequence length="91" mass="9865">AWGSYTSYHQINVIGTQHVLDACRAENISKLVYTSTPSVMHRSNYPVEGLDADQVPYSNAVKVPYSATKAMAEHALLAANSVDVTTVSVRP</sequence>
<evidence type="ECO:0000313" key="4">
    <source>
        <dbReference type="EMBL" id="MRU22673.1"/>
    </source>
</evidence>
<dbReference type="EMBL" id="VDCJ01000170">
    <property type="protein sequence ID" value="MRU22673.1"/>
    <property type="molecule type" value="Genomic_DNA"/>
</dbReference>
<evidence type="ECO:0000256" key="1">
    <source>
        <dbReference type="ARBA" id="ARBA00009219"/>
    </source>
</evidence>
<reference evidence="4" key="2">
    <citation type="journal article" date="2020" name="Appl. Environ. Microbiol.">
        <title>Multiple intercontinental introductions associated with the emergence of a plant pathogen in Europe.</title>
        <authorList>
            <person name="Landa B.B."/>
            <person name="Castillo A.I."/>
            <person name="Giampetruzzi A."/>
            <person name="Kahn A."/>
            <person name="Roman-Ecija M."/>
            <person name="Velasco-Amo M.P."/>
            <person name="Navas-Cortes J.A."/>
            <person name="Marco-Noales E."/>
            <person name="Barbe S."/>
            <person name="Moralejo E."/>
            <person name="Coletta-Filho H.D."/>
            <person name="Saldarelli P."/>
            <person name="Saponari M."/>
            <person name="Almeida R.P.P."/>
        </authorList>
    </citation>
    <scope>NUCLEOTIDE SEQUENCE</scope>
    <source>
        <strain evidence="4">XYL1981</strain>
    </source>
</reference>
<dbReference type="InterPro" id="IPR050177">
    <property type="entry name" value="Lipid_A_modif_metabolic_enz"/>
</dbReference>
<dbReference type="SUPFAM" id="SSF51735">
    <property type="entry name" value="NAD(P)-binding Rossmann-fold domains"/>
    <property type="match status" value="1"/>
</dbReference>
<evidence type="ECO:0000256" key="2">
    <source>
        <dbReference type="ARBA" id="ARBA00023002"/>
    </source>
</evidence>
<feature type="domain" description="3-beta hydroxysteroid dehydrogenase/isomerase" evidence="3">
    <location>
        <begin position="7"/>
        <end position="90"/>
    </location>
</feature>
<name>A0A9Q4MF07_XYLFS</name>
<dbReference type="Gene3D" id="3.40.50.720">
    <property type="entry name" value="NAD(P)-binding Rossmann-like Domain"/>
    <property type="match status" value="1"/>
</dbReference>
<dbReference type="GO" id="GO:0006694">
    <property type="term" value="P:steroid biosynthetic process"/>
    <property type="evidence" value="ECO:0007669"/>
    <property type="project" value="InterPro"/>
</dbReference>
<gene>
    <name evidence="4" type="ORF">FG476_00720</name>
</gene>
<protein>
    <submittedName>
        <fullName evidence="4">NAD-dependent epimerase/dehydratase family protein</fullName>
    </submittedName>
</protein>
<accession>A0A9Q4MF07</accession>
<dbReference type="AlphaFoldDB" id="A0A9Q4MF07"/>
<dbReference type="Proteomes" id="UP000474061">
    <property type="component" value="Unassembled WGS sequence"/>
</dbReference>
<dbReference type="InterPro" id="IPR002225">
    <property type="entry name" value="3Beta_OHSteriod_DH/Estase"/>
</dbReference>